<feature type="domain" description="Cadherin" evidence="16">
    <location>
        <begin position="456"/>
        <end position="572"/>
    </location>
</feature>
<reference evidence="18" key="1">
    <citation type="submission" date="2025-08" db="UniProtKB">
        <authorList>
            <consortium name="RefSeq"/>
        </authorList>
    </citation>
    <scope>IDENTIFICATION</scope>
    <source>
        <strain evidence="18">15112-1751.03</strain>
        <tissue evidence="18">Whole Adult</tissue>
    </source>
</reference>
<dbReference type="GeneID" id="117574521"/>
<evidence type="ECO:0000256" key="1">
    <source>
        <dbReference type="ARBA" id="ARBA00004251"/>
    </source>
</evidence>
<evidence type="ECO:0000256" key="6">
    <source>
        <dbReference type="ARBA" id="ARBA00022737"/>
    </source>
</evidence>
<dbReference type="CTD" id="41302"/>
<accession>A0A6P8ZCD3</accession>
<dbReference type="CDD" id="cd11304">
    <property type="entry name" value="Cadherin_repeat"/>
    <property type="match status" value="5"/>
</dbReference>
<keyword evidence="11" id="KW-0325">Glycoprotein</keyword>
<gene>
    <name evidence="18" type="primary">LOC117574521</name>
</gene>
<feature type="region of interest" description="Disordered" evidence="15">
    <location>
        <begin position="1625"/>
        <end position="1664"/>
    </location>
</feature>
<feature type="domain" description="Cadherin" evidence="16">
    <location>
        <begin position="819"/>
        <end position="924"/>
    </location>
</feature>
<evidence type="ECO:0000256" key="7">
    <source>
        <dbReference type="ARBA" id="ARBA00022837"/>
    </source>
</evidence>
<feature type="compositionally biased region" description="Basic and acidic residues" evidence="15">
    <location>
        <begin position="1915"/>
        <end position="1925"/>
    </location>
</feature>
<evidence type="ECO:0000256" key="10">
    <source>
        <dbReference type="ARBA" id="ARBA00023136"/>
    </source>
</evidence>
<feature type="region of interest" description="Disordered" evidence="15">
    <location>
        <begin position="79"/>
        <end position="136"/>
    </location>
</feature>
<dbReference type="PANTHER" id="PTHR24025:SF23">
    <property type="entry name" value="NEURAL-CADHERIN"/>
    <property type="match status" value="1"/>
</dbReference>
<keyword evidence="17" id="KW-1185">Reference proteome</keyword>
<feature type="domain" description="Cadherin" evidence="16">
    <location>
        <begin position="354"/>
        <end position="455"/>
    </location>
</feature>
<dbReference type="SMART" id="SM00112">
    <property type="entry name" value="CA"/>
    <property type="match status" value="5"/>
</dbReference>
<feature type="coiled-coil region" evidence="14">
    <location>
        <begin position="1404"/>
        <end position="1435"/>
    </location>
</feature>
<dbReference type="GO" id="GO:0005509">
    <property type="term" value="F:calcium ion binding"/>
    <property type="evidence" value="ECO:0007669"/>
    <property type="project" value="UniProtKB-UniRule"/>
</dbReference>
<keyword evidence="7 13" id="KW-0106">Calcium</keyword>
<keyword evidence="8" id="KW-0130">Cell adhesion</keyword>
<evidence type="ECO:0000256" key="4">
    <source>
        <dbReference type="ARBA" id="ARBA00022723"/>
    </source>
</evidence>
<feature type="compositionally biased region" description="Low complexity" evidence="15">
    <location>
        <begin position="1831"/>
        <end position="1840"/>
    </location>
</feature>
<dbReference type="GO" id="GO:0007156">
    <property type="term" value="P:homophilic cell adhesion via plasma membrane adhesion molecules"/>
    <property type="evidence" value="ECO:0007669"/>
    <property type="project" value="InterPro"/>
</dbReference>
<dbReference type="InterPro" id="IPR002126">
    <property type="entry name" value="Cadherin-like_dom"/>
</dbReference>
<dbReference type="Pfam" id="PF00028">
    <property type="entry name" value="Cadherin"/>
    <property type="match status" value="2"/>
</dbReference>
<dbReference type="SUPFAM" id="SSF81995">
    <property type="entry name" value="beta-sandwich domain of Sec23/24"/>
    <property type="match status" value="1"/>
</dbReference>
<evidence type="ECO:0000256" key="11">
    <source>
        <dbReference type="ARBA" id="ARBA00023180"/>
    </source>
</evidence>
<evidence type="ECO:0000256" key="5">
    <source>
        <dbReference type="ARBA" id="ARBA00022729"/>
    </source>
</evidence>
<keyword evidence="4" id="KW-0479">Metal-binding</keyword>
<name>A0A6P8ZCD3_DROAB</name>
<comment type="subcellular location">
    <subcellularLocation>
        <location evidence="1">Cell membrane</location>
        <topology evidence="1">Single-pass type I membrane protein</topology>
    </subcellularLocation>
</comment>
<dbReference type="Gene3D" id="2.60.40.60">
    <property type="entry name" value="Cadherins"/>
    <property type="match status" value="5"/>
</dbReference>
<dbReference type="Proteomes" id="UP000515160">
    <property type="component" value="Chromosome 2R"/>
</dbReference>
<feature type="compositionally biased region" description="Acidic residues" evidence="15">
    <location>
        <begin position="1652"/>
        <end position="1664"/>
    </location>
</feature>
<evidence type="ECO:0000313" key="17">
    <source>
        <dbReference type="Proteomes" id="UP000515160"/>
    </source>
</evidence>
<dbReference type="OrthoDB" id="8188793at2759"/>
<keyword evidence="9" id="KW-1133">Transmembrane helix</keyword>
<dbReference type="InterPro" id="IPR050971">
    <property type="entry name" value="Cadherin-domain_protein"/>
</dbReference>
<evidence type="ECO:0000256" key="14">
    <source>
        <dbReference type="SAM" id="Coils"/>
    </source>
</evidence>
<dbReference type="FunFam" id="2.60.40.60:FF:000295">
    <property type="entry name" value="Cadherin 86C, isoform E"/>
    <property type="match status" value="1"/>
</dbReference>
<feature type="compositionally biased region" description="Polar residues" evidence="15">
    <location>
        <begin position="1461"/>
        <end position="1488"/>
    </location>
</feature>
<feature type="compositionally biased region" description="Basic and acidic residues" evidence="15">
    <location>
        <begin position="1565"/>
        <end position="1580"/>
    </location>
</feature>
<dbReference type="SUPFAM" id="SSF49313">
    <property type="entry name" value="Cadherin-like"/>
    <property type="match status" value="5"/>
</dbReference>
<evidence type="ECO:0000256" key="15">
    <source>
        <dbReference type="SAM" id="MobiDB-lite"/>
    </source>
</evidence>
<dbReference type="FunFam" id="2.60.40.60:FF:000289">
    <property type="entry name" value="cadherin-86C isoform X2"/>
    <property type="match status" value="1"/>
</dbReference>
<dbReference type="GO" id="GO:0005886">
    <property type="term" value="C:plasma membrane"/>
    <property type="evidence" value="ECO:0007669"/>
    <property type="project" value="UniProtKB-SubCell"/>
</dbReference>
<keyword evidence="3" id="KW-0812">Transmembrane</keyword>
<dbReference type="InterPro" id="IPR015919">
    <property type="entry name" value="Cadherin-like_sf"/>
</dbReference>
<feature type="compositionally biased region" description="Basic and acidic residues" evidence="15">
    <location>
        <begin position="1859"/>
        <end position="1879"/>
    </location>
</feature>
<proteinExistence type="predicted"/>
<evidence type="ECO:0000256" key="9">
    <source>
        <dbReference type="ARBA" id="ARBA00022989"/>
    </source>
</evidence>
<dbReference type="PANTHER" id="PTHR24025">
    <property type="entry name" value="DESMOGLEIN FAMILY MEMBER"/>
    <property type="match status" value="1"/>
</dbReference>
<dbReference type="PROSITE" id="PS00232">
    <property type="entry name" value="CADHERIN_1"/>
    <property type="match status" value="1"/>
</dbReference>
<evidence type="ECO:0000313" key="18">
    <source>
        <dbReference type="RefSeq" id="XP_034114272.1"/>
    </source>
</evidence>
<feature type="compositionally biased region" description="Basic and acidic residues" evidence="15">
    <location>
        <begin position="1587"/>
        <end position="1605"/>
    </location>
</feature>
<dbReference type="RefSeq" id="XP_034114272.1">
    <property type="nucleotide sequence ID" value="XM_034258381.2"/>
</dbReference>
<feature type="compositionally biased region" description="Low complexity" evidence="15">
    <location>
        <begin position="98"/>
        <end position="109"/>
    </location>
</feature>
<dbReference type="PROSITE" id="PS50268">
    <property type="entry name" value="CADHERIN_2"/>
    <property type="match status" value="5"/>
</dbReference>
<evidence type="ECO:0000256" key="3">
    <source>
        <dbReference type="ARBA" id="ARBA00022692"/>
    </source>
</evidence>
<evidence type="ECO:0000256" key="13">
    <source>
        <dbReference type="PROSITE-ProRule" id="PRU00043"/>
    </source>
</evidence>
<feature type="domain" description="Cadherin" evidence="16">
    <location>
        <begin position="690"/>
        <end position="797"/>
    </location>
</feature>
<keyword evidence="10" id="KW-0472">Membrane</keyword>
<evidence type="ECO:0000259" key="16">
    <source>
        <dbReference type="PROSITE" id="PS50268"/>
    </source>
</evidence>
<feature type="region of interest" description="Disordered" evidence="15">
    <location>
        <begin position="1691"/>
        <end position="2016"/>
    </location>
</feature>
<sequence length="2057" mass="233054">MFAALKCEFGLQQKTPRRLLVNGTLIQHAERNEAIHKLQLQLLTGWPKFNCQDSHASSCPPASQVHRLVIIIITTSSSTQHQKQKSKQKQKQLYAMASSSSNSNSSNNNFRSKSHNLTHVPQCRLRTGNGSTTTTLDASCERGQKECYYYQPPTSQHQHQLQLQEQQQQQQQQQQPLQQQQQKQQQHRHQCWPSLQFGRWLSAMTAYRLLTISLLIGILCLHHVHGVDPKFDPSTRMRLVLVPADAQVGSVIYRLRATDEEFDYPLTFEFMGDASSSTVKVESLPCTKYNSVCQANVVLQRRLEPGRYYDFQVSVKDTNGGIATQLCSITATNFTTPHDLIFPHKPGIIMIPEDAKRGSELDYVIARKNPLYQKPVYLELWGSPLFAIRQKIVSAETTEGTVFLLGPLDFEKQAMYHITILANDAYAEPGQDSRNIAGMEIVVIVQDVQDQPPVFTLAPPVTKLPPGILPGDKILQVHAEDGDKGNPREVRYGLVSENNPFTSFFDINDTSGEIFLMRPLEDIAAITHVGDPVLLTVIAEEVKVGRDEPPAMASTVQLAFFLPERTNSPPYFENDHYVSRVDENAPQGTALTFIDPYVPRVYDDDTGKNGVFSLTLLNNNGTFEITPNVAERSASFLIRVRDNSWLDYEQRHSVQFNVLAQELGPATNLSAIVNVTVYINDVNDNTPVFDQPAYTVDLPENMTVGTKVVQVHASDLDSGLGGKVRYTAILGYLNTSLNLNAEDGSITVSTNSHGFDREVMPEYHLYVEARDMDGNGNRAQVPLIIKLIDVNDEVPVFDKDLYEFILATDLQSFTTNAFIHATDKDATAPNNVVRYEIINGNYENNFVLDKVSGELTVREKIKLRSKKQVSQRRRRAVAEGEDDVFILTARAYDLGVPVRFSTTMIRIYPPESRKRTVTFVVPGLNPDKRKTEETLSAITGGKVFIHDMRPLTSEEAGAKDIPNGNPNVKERSVVTATVLYDSSSVVDISQIQQRLSQHNNSYAIMPQDTAETDSLTPLQTQYKAENKVLFWLLILLATLVALTILILLLCCICSWCPLYGATTKRIVNISKTEDDVHLVHREMANGKHTKSVQVAEWMGRREAWSAEKPSDTRTKPTRWEFRDGREQSDENLEMQHAGIDNDNTRTQSAEYQQRRVRIKNNRTAKEEPHHSFHNSRTNLINDRDVYIEDVLDDQHLAEIKENFTRGKGQRNLEHTRMKNYDAETRQIDDDSMRRHEIERGSDIDLNTAHNSLKNKRELFIKDGNVEILQLMTRDKTQNGAGGMDEDNIYVNVPMKTSTDLTHPQLLMVDNTGKEILMRRFIEEQPDGKQIIREHYHIVPGATYIQSMPNEIQQGSTLKGDTFPFGKSGPNSIVYSQTEPEVKVIHTQSVQAAEGGAQLQPAISNQSLTQELENSLKQQNALLRQILMEKELLESRYTQHELVLETQSLPGQSMAIGTQTDCDAGTQTEPAESYVERTSVSSQAQVGTSTRRRARSENDDSMSEDEYRYVRFSPPNSPEGVYWIKRRRPKKRSRLREGTRPGKRIVMVEDVKRKIRTPIKEEEEVYEKKRVPPKKPLRETKTSILRKQLSDESRKNESTSHKEPHIVNHRHKSEVLSREVLMEISDSLDDAGSPRRHRSRSIPVQEYYNNSDGEVDENETEYSIDSDDDEIVIRTNGHTTGYPLERAEAYARKVRDAEREAELHQKHSTSHQTKQSSRRSLSETRHEIEPEIKPRLSRRDSSRRSQESRKQTSSEPPHSRLSISKYESAVEDNGRNGHPAELSGSKRRSSNERYYQSETELATHEEPSSGKVPKYMEWYYGKKKPANSGRTSTESSKSQLSSKKKVNGVEKRVSKPRANAKSEDPSPYEEAGKFKPEPAPRRSPPKGSRMLKEDRALNKQHKPKIETDTNHPLLQHSEHRFERENAPEVPAPPTKLPHYMYPETPTYADKDHSSQRQKPKPSPIKENEIKVTKSRINLNVDDHHGGGGTSHATSHVQKQLNASTLEDDHDSGIAMNSLMNSMGRRNPIAEKKSVFSIAYDDVSRVKKITSGGESPQYS</sequence>
<evidence type="ECO:0000256" key="12">
    <source>
        <dbReference type="ARBA" id="ARBA00059331"/>
    </source>
</evidence>
<keyword evidence="5" id="KW-0732">Signal</keyword>
<feature type="compositionally biased region" description="Basic and acidic residues" evidence="15">
    <location>
        <begin position="1889"/>
        <end position="1908"/>
    </location>
</feature>
<protein>
    <submittedName>
        <fullName evidence="18">Cadherin-86C isoform X1</fullName>
    </submittedName>
</protein>
<evidence type="ECO:0000256" key="2">
    <source>
        <dbReference type="ARBA" id="ARBA00022475"/>
    </source>
</evidence>
<keyword evidence="2" id="KW-1003">Cell membrane</keyword>
<keyword evidence="14" id="KW-0175">Coiled coil</keyword>
<keyword evidence="6" id="KW-0677">Repeat</keyword>
<comment type="function">
    <text evidence="12">Cadherins are calcium-dependent cell adhesion proteins. They preferentially interact with themselves in a homophilic manner in connecting cells.</text>
</comment>
<dbReference type="GO" id="GO:0005911">
    <property type="term" value="C:cell-cell junction"/>
    <property type="evidence" value="ECO:0007669"/>
    <property type="project" value="TreeGrafter"/>
</dbReference>
<feature type="region of interest" description="Disordered" evidence="15">
    <location>
        <begin position="1461"/>
        <end position="1504"/>
    </location>
</feature>
<evidence type="ECO:0000256" key="8">
    <source>
        <dbReference type="ARBA" id="ARBA00022889"/>
    </source>
</evidence>
<feature type="compositionally biased region" description="Basic and acidic residues" evidence="15">
    <location>
        <begin position="1691"/>
        <end position="1704"/>
    </location>
</feature>
<feature type="compositionally biased region" description="Polar residues" evidence="15">
    <location>
        <begin position="1709"/>
        <end position="1718"/>
    </location>
</feature>
<feature type="domain" description="Cadherin" evidence="16">
    <location>
        <begin position="573"/>
        <end position="689"/>
    </location>
</feature>
<dbReference type="InterPro" id="IPR020894">
    <property type="entry name" value="Cadherin_CS"/>
</dbReference>
<organism evidence="17 18">
    <name type="scientific">Drosophila albomicans</name>
    <name type="common">Fruit fly</name>
    <dbReference type="NCBI Taxonomy" id="7291"/>
    <lineage>
        <taxon>Eukaryota</taxon>
        <taxon>Metazoa</taxon>
        <taxon>Ecdysozoa</taxon>
        <taxon>Arthropoda</taxon>
        <taxon>Hexapoda</taxon>
        <taxon>Insecta</taxon>
        <taxon>Pterygota</taxon>
        <taxon>Neoptera</taxon>
        <taxon>Endopterygota</taxon>
        <taxon>Diptera</taxon>
        <taxon>Brachycera</taxon>
        <taxon>Muscomorpha</taxon>
        <taxon>Ephydroidea</taxon>
        <taxon>Drosophilidae</taxon>
        <taxon>Drosophila</taxon>
    </lineage>
</organism>
<dbReference type="PRINTS" id="PR00205">
    <property type="entry name" value="CADHERIN"/>
</dbReference>
<feature type="region of interest" description="Disordered" evidence="15">
    <location>
        <begin position="1564"/>
        <end position="1605"/>
    </location>
</feature>
<feature type="compositionally biased region" description="Basic and acidic residues" evidence="15">
    <location>
        <begin position="1719"/>
        <end position="1751"/>
    </location>
</feature>
<dbReference type="FunFam" id="2.60.40.60:FF:000246">
    <property type="entry name" value="Cadherin 86C, isoform E"/>
    <property type="match status" value="1"/>
</dbReference>
<dbReference type="FunFam" id="2.60.40.60:FF:000259">
    <property type="entry name" value="cadherin-86C isoform X3"/>
    <property type="match status" value="1"/>
</dbReference>
<dbReference type="FunFam" id="2.60.40.60:FF:000098">
    <property type="entry name" value="cadherin-23 isoform X1"/>
    <property type="match status" value="1"/>
</dbReference>